<keyword evidence="4" id="KW-0645">Protease</keyword>
<comment type="caution">
    <text evidence="5">The sequence shown here is derived from an EMBL/GenBank/DDBJ whole genome shotgun (WGS) entry which is preliminary data.</text>
</comment>
<keyword evidence="3" id="KW-0325">Glycoprotein</keyword>
<dbReference type="Proteomes" id="UP001140217">
    <property type="component" value="Unassembled WGS sequence"/>
</dbReference>
<dbReference type="SUPFAM" id="SSF53474">
    <property type="entry name" value="alpha/beta-Hydrolases"/>
    <property type="match status" value="1"/>
</dbReference>
<dbReference type="PANTHER" id="PTHR11802">
    <property type="entry name" value="SERINE PROTEASE FAMILY S10 SERINE CARBOXYPEPTIDASE"/>
    <property type="match status" value="1"/>
</dbReference>
<dbReference type="Gene3D" id="1.10.287.410">
    <property type="match status" value="1"/>
</dbReference>
<keyword evidence="4" id="KW-0732">Signal</keyword>
<evidence type="ECO:0000256" key="2">
    <source>
        <dbReference type="ARBA" id="ARBA00022645"/>
    </source>
</evidence>
<evidence type="ECO:0000313" key="6">
    <source>
        <dbReference type="Proteomes" id="UP001140217"/>
    </source>
</evidence>
<reference evidence="5" key="1">
    <citation type="submission" date="2022-07" db="EMBL/GenBank/DDBJ databases">
        <title>Phylogenomic reconstructions and comparative analyses of Kickxellomycotina fungi.</title>
        <authorList>
            <person name="Reynolds N.K."/>
            <person name="Stajich J.E."/>
            <person name="Barry K."/>
            <person name="Grigoriev I.V."/>
            <person name="Crous P."/>
            <person name="Smith M.E."/>
        </authorList>
    </citation>
    <scope>NUCLEOTIDE SEQUENCE</scope>
    <source>
        <strain evidence="5">NBRC 105414</strain>
    </source>
</reference>
<dbReference type="OrthoDB" id="443318at2759"/>
<dbReference type="Gene3D" id="3.40.50.1820">
    <property type="entry name" value="alpha/beta hydrolase"/>
    <property type="match status" value="1"/>
</dbReference>
<dbReference type="EMBL" id="JANBUL010000262">
    <property type="protein sequence ID" value="KAJ2777880.1"/>
    <property type="molecule type" value="Genomic_DNA"/>
</dbReference>
<dbReference type="GO" id="GO:0006508">
    <property type="term" value="P:proteolysis"/>
    <property type="evidence" value="ECO:0007669"/>
    <property type="project" value="UniProtKB-KW"/>
</dbReference>
<evidence type="ECO:0000256" key="1">
    <source>
        <dbReference type="ARBA" id="ARBA00009431"/>
    </source>
</evidence>
<proteinExistence type="inferred from homology"/>
<comment type="similarity">
    <text evidence="1 4">Belongs to the peptidase S10 family.</text>
</comment>
<keyword evidence="2 4" id="KW-0121">Carboxypeptidase</keyword>
<dbReference type="PANTHER" id="PTHR11802:SF64">
    <property type="entry name" value="CARBOXYPEPTIDASE"/>
    <property type="match status" value="1"/>
</dbReference>
<organism evidence="5 6">
    <name type="scientific">Coemansia javaensis</name>
    <dbReference type="NCBI Taxonomy" id="2761396"/>
    <lineage>
        <taxon>Eukaryota</taxon>
        <taxon>Fungi</taxon>
        <taxon>Fungi incertae sedis</taxon>
        <taxon>Zoopagomycota</taxon>
        <taxon>Kickxellomycotina</taxon>
        <taxon>Kickxellomycetes</taxon>
        <taxon>Kickxellales</taxon>
        <taxon>Kickxellaceae</taxon>
        <taxon>Coemansia</taxon>
    </lineage>
</organism>
<dbReference type="InterPro" id="IPR029058">
    <property type="entry name" value="AB_hydrolase_fold"/>
</dbReference>
<keyword evidence="4" id="KW-0378">Hydrolase</keyword>
<dbReference type="InterPro" id="IPR001563">
    <property type="entry name" value="Peptidase_S10"/>
</dbReference>
<feature type="signal peptide" evidence="4">
    <location>
        <begin position="1"/>
        <end position="21"/>
    </location>
</feature>
<evidence type="ECO:0000256" key="4">
    <source>
        <dbReference type="RuleBase" id="RU361156"/>
    </source>
</evidence>
<name>A0A9W8LF38_9FUNG</name>
<accession>A0A9W8LF38</accession>
<sequence>MLRRLCLVVACLLAIVARAAGRLRAPAGGMAGAPPHVRGSSVQRAAEQCTSEIMRNDTTRNPPAMRTKQPVLCDPDVRQRSGYVDLEDKHIFFWYFGSRARRAAGFSASSDPVPLIFWFSGGPGCSSQIANWQENGPCTYKPSVPYSPTLSDDERKALPHSVQRNPYAWNAVADIVFIDQPVGTGFSYGPSPGSTEEAADPAWRAMQAIYAQLSLDGAAAGEAPIADVYLLGESYAGRYIPVFAEYLLHMNDQIDGSEQLRERGYRRLPLSGIGVGNGFFDLRLQSPSSYKMGCDSTYPPLFSARQCAYLNSTVLPECARRIDRCYAGAGPGTSSDGMRAEAACTDLAPEPWRASRACAAADSYCNTPLAWTTTVSTYDVRRNATMVPDDYVAYLRTPAFKDAVGASANIDYVECSDPVFDRFTASSDAMSRSAKASLEFVLDRGVPVLLYSGDADYICNWYGTVDFIRALDWHGKSALADSPVAPWAWPAQSGDAIPAGQFVTAGNFTFLRVYEAGHEVPYYQPQAALYMLAQFLRQHRLSS</sequence>
<protein>
    <recommendedName>
        <fullName evidence="4">Carboxypeptidase</fullName>
        <ecNumber evidence="4">3.4.16.-</ecNumber>
    </recommendedName>
</protein>
<dbReference type="GO" id="GO:0000324">
    <property type="term" value="C:fungal-type vacuole"/>
    <property type="evidence" value="ECO:0007669"/>
    <property type="project" value="TreeGrafter"/>
</dbReference>
<dbReference type="Pfam" id="PF00450">
    <property type="entry name" value="Peptidase_S10"/>
    <property type="match status" value="1"/>
</dbReference>
<dbReference type="AlphaFoldDB" id="A0A9W8LF38"/>
<dbReference type="PRINTS" id="PR00724">
    <property type="entry name" value="CRBOXYPTASEC"/>
</dbReference>
<dbReference type="PROSITE" id="PS00131">
    <property type="entry name" value="CARBOXYPEPT_SER_SER"/>
    <property type="match status" value="1"/>
</dbReference>
<dbReference type="EC" id="3.4.16.-" evidence="4"/>
<dbReference type="GO" id="GO:0004185">
    <property type="term" value="F:serine-type carboxypeptidase activity"/>
    <property type="evidence" value="ECO:0007669"/>
    <property type="project" value="UniProtKB-UniRule"/>
</dbReference>
<gene>
    <name evidence="5" type="ORF">H4R18_004920</name>
</gene>
<evidence type="ECO:0000256" key="3">
    <source>
        <dbReference type="ARBA" id="ARBA00023180"/>
    </source>
</evidence>
<keyword evidence="6" id="KW-1185">Reference proteome</keyword>
<evidence type="ECO:0000313" key="5">
    <source>
        <dbReference type="EMBL" id="KAJ2777880.1"/>
    </source>
</evidence>
<feature type="chain" id="PRO_5041018409" description="Carboxypeptidase" evidence="4">
    <location>
        <begin position="22"/>
        <end position="543"/>
    </location>
</feature>
<dbReference type="InterPro" id="IPR018202">
    <property type="entry name" value="Ser_caboxypep_ser_AS"/>
</dbReference>